<dbReference type="GO" id="GO:0004040">
    <property type="term" value="F:amidase activity"/>
    <property type="evidence" value="ECO:0007669"/>
    <property type="project" value="UniProtKB-EC"/>
</dbReference>
<evidence type="ECO:0000313" key="4">
    <source>
        <dbReference type="Proteomes" id="UP001184150"/>
    </source>
</evidence>
<feature type="chain" id="PRO_5045056114" evidence="1">
    <location>
        <begin position="20"/>
        <end position="514"/>
    </location>
</feature>
<keyword evidence="1" id="KW-0732">Signal</keyword>
<dbReference type="NCBIfam" id="NF006006">
    <property type="entry name" value="PRK08137.1"/>
    <property type="match status" value="1"/>
</dbReference>
<protein>
    <submittedName>
        <fullName evidence="3">Amidase</fullName>
        <ecNumber evidence="3">3.5.1.4</ecNumber>
    </submittedName>
</protein>
<evidence type="ECO:0000259" key="2">
    <source>
        <dbReference type="Pfam" id="PF01425"/>
    </source>
</evidence>
<dbReference type="PANTHER" id="PTHR42678:SF34">
    <property type="entry name" value="OS04G0183300 PROTEIN"/>
    <property type="match status" value="1"/>
</dbReference>
<comment type="caution">
    <text evidence="3">The sequence shown here is derived from an EMBL/GenBank/DDBJ whole genome shotgun (WGS) entry which is preliminary data.</text>
</comment>
<proteinExistence type="predicted"/>
<evidence type="ECO:0000313" key="3">
    <source>
        <dbReference type="EMBL" id="MDR6509328.1"/>
    </source>
</evidence>
<gene>
    <name evidence="3" type="ORF">J2792_000168</name>
</gene>
<accession>A0ABU1MG58</accession>
<dbReference type="InterPro" id="IPR036928">
    <property type="entry name" value="AS_sf"/>
</dbReference>
<sequence>MRLPLLLATAMFFASPAHAYDVAEKSLDVLRADLDAGRVTSAELVTAYEARIARFDPTLHAVIALNPQALDQARQADVARRAHATHLPLEGIPILIKDNIESADPVATTAGSLALAGNVTGRDAPLVARLRAAGAIILGKTNLSEWANIRSNHSISGWSATGGQARNPYDPRRSTCGSSAGSGAAAAASFAAAAVGTETDGSITCPSAINGLVGFKPTVGLVSRTHVVPISHSQDTPGPMARSVRDAALLLGGMAGTDPADPATARADSLGHDFTSGLTPDALKGARIGVMRFAAGFHPETDALFERALATLRAAGATLVEIKAPPPATDGVGEREQLVLSTELKADMATYLASTDPAKVPSRTLADLIAFNRAHAAQELALFGQDYFEEADKTKGLADPAYVKAAAEAKAKAGPEGIDRMLADNHVTALVAPTLGPAWLIDPVLKDNFVGGGAGGLAAVAGYPHLTVPMGAVSGLPVGLSFVGTAWDDARMLAYGYAFEQAAHARQAPVLPPR</sequence>
<keyword evidence="3" id="KW-0378">Hydrolase</keyword>
<dbReference type="Proteomes" id="UP001184150">
    <property type="component" value="Unassembled WGS sequence"/>
</dbReference>
<feature type="domain" description="Amidase" evidence="2">
    <location>
        <begin position="43"/>
        <end position="493"/>
    </location>
</feature>
<dbReference type="Pfam" id="PF01425">
    <property type="entry name" value="Amidase"/>
    <property type="match status" value="1"/>
</dbReference>
<reference evidence="3 4" key="1">
    <citation type="submission" date="2023-07" db="EMBL/GenBank/DDBJ databases">
        <title>Sorghum-associated microbial communities from plants grown in Nebraska, USA.</title>
        <authorList>
            <person name="Schachtman D."/>
        </authorList>
    </citation>
    <scope>NUCLEOTIDE SEQUENCE [LARGE SCALE GENOMIC DNA]</scope>
    <source>
        <strain evidence="3 4">DS1027</strain>
    </source>
</reference>
<evidence type="ECO:0000256" key="1">
    <source>
        <dbReference type="SAM" id="SignalP"/>
    </source>
</evidence>
<dbReference type="RefSeq" id="WP_374709343.1">
    <property type="nucleotide sequence ID" value="NZ_JAVDRD010000001.1"/>
</dbReference>
<dbReference type="InterPro" id="IPR023631">
    <property type="entry name" value="Amidase_dom"/>
</dbReference>
<dbReference type="PANTHER" id="PTHR42678">
    <property type="entry name" value="AMIDASE"/>
    <property type="match status" value="1"/>
</dbReference>
<organism evidence="3 4">
    <name type="scientific">Novosphingobium capsulatum</name>
    <dbReference type="NCBI Taxonomy" id="13688"/>
    <lineage>
        <taxon>Bacteria</taxon>
        <taxon>Pseudomonadati</taxon>
        <taxon>Pseudomonadota</taxon>
        <taxon>Alphaproteobacteria</taxon>
        <taxon>Sphingomonadales</taxon>
        <taxon>Sphingomonadaceae</taxon>
        <taxon>Novosphingobium</taxon>
    </lineage>
</organism>
<dbReference type="EC" id="3.5.1.4" evidence="3"/>
<feature type="signal peptide" evidence="1">
    <location>
        <begin position="1"/>
        <end position="19"/>
    </location>
</feature>
<keyword evidence="4" id="KW-1185">Reference proteome</keyword>
<name>A0ABU1MG58_9SPHN</name>
<dbReference type="EMBL" id="JAVDRD010000001">
    <property type="protein sequence ID" value="MDR6509328.1"/>
    <property type="molecule type" value="Genomic_DNA"/>
</dbReference>
<dbReference type="SUPFAM" id="SSF75304">
    <property type="entry name" value="Amidase signature (AS) enzymes"/>
    <property type="match status" value="1"/>
</dbReference>
<dbReference type="Gene3D" id="3.90.1300.10">
    <property type="entry name" value="Amidase signature (AS) domain"/>
    <property type="match status" value="1"/>
</dbReference>